<protein>
    <submittedName>
        <fullName evidence="1">Uncharacterized protein</fullName>
    </submittedName>
</protein>
<organism evidence="1 2">
    <name type="scientific">Micavibrio aeruginosavorus</name>
    <dbReference type="NCBI Taxonomy" id="349221"/>
    <lineage>
        <taxon>Bacteria</taxon>
        <taxon>Pseudomonadati</taxon>
        <taxon>Bdellovibrionota</taxon>
        <taxon>Bdellovibrionia</taxon>
        <taxon>Bdellovibrionales</taxon>
        <taxon>Pseudobdellovibrionaceae</taxon>
        <taxon>Micavibrio</taxon>
    </lineage>
</organism>
<name>A0A2W4ZRS2_9BACT</name>
<dbReference type="Proteomes" id="UP000249557">
    <property type="component" value="Unassembled WGS sequence"/>
</dbReference>
<accession>A0A2W4ZRS2</accession>
<proteinExistence type="predicted"/>
<dbReference type="AlphaFoldDB" id="A0A2W4ZRS2"/>
<reference evidence="1 2" key="1">
    <citation type="submission" date="2017-08" db="EMBL/GenBank/DDBJ databases">
        <title>Infants hospitalized years apart are colonized by the same room-sourced microbial strains.</title>
        <authorList>
            <person name="Brooks B."/>
            <person name="Olm M.R."/>
            <person name="Firek B.A."/>
            <person name="Baker R."/>
            <person name="Thomas B.C."/>
            <person name="Morowitz M.J."/>
            <person name="Banfield J.F."/>
        </authorList>
    </citation>
    <scope>NUCLEOTIDE SEQUENCE [LARGE SCALE GENOMIC DNA]</scope>
    <source>
        <strain evidence="1">S2_018_000_R2_104</strain>
    </source>
</reference>
<comment type="caution">
    <text evidence="1">The sequence shown here is derived from an EMBL/GenBank/DDBJ whole genome shotgun (WGS) entry which is preliminary data.</text>
</comment>
<evidence type="ECO:0000313" key="2">
    <source>
        <dbReference type="Proteomes" id="UP000249557"/>
    </source>
</evidence>
<sequence>ITVPIELTEDGDYCGGNFLRCPHYVLDTSEGKMKVLGVIKAFAIDRGDEIKNGYWTLKVFMDSKLPENNPQTDIYAYDPKQKTYLKLQPN</sequence>
<evidence type="ECO:0000313" key="1">
    <source>
        <dbReference type="EMBL" id="PZO84226.1"/>
    </source>
</evidence>
<dbReference type="EMBL" id="QFNK01000183">
    <property type="protein sequence ID" value="PZO84226.1"/>
    <property type="molecule type" value="Genomic_DNA"/>
</dbReference>
<gene>
    <name evidence="1" type="ORF">DI626_08440</name>
</gene>
<feature type="non-terminal residue" evidence="1">
    <location>
        <position position="1"/>
    </location>
</feature>